<dbReference type="OrthoDB" id="194564at2157"/>
<sequence>MGQNRGVSRRTVLSGVAGAAGAAALAGVPTAAAKPSFDGYLDNAGNYDDLVDKTGQNEVTIEVGVSANNGPNGFGPAAVRVDPGTTVVWEWTGDGTHNVVAEDGSFESEYASEAGHTFEQTVESEGVVKYYCNPHKVMGMKGVVVVGEPGVGGGGGDESDRQTSGPDYGDWFAKTGNFERTVDQTGQDEVTIEVGAGGNKGPYAFGPAAVRVDPGTTIVWEWTGAGGTHNVVAEDGSFESELTGEAGHTFEFTAESGTYKYACTPHTEMGMRGAVVVGGGDGQTRRGSGRLLAIGGGVGLTGAIFGLFGAGVREKTGRRD</sequence>
<dbReference type="PRINTS" id="PR00157">
    <property type="entry name" value="PLASTOCYANIN"/>
</dbReference>
<dbReference type="InterPro" id="IPR006311">
    <property type="entry name" value="TAT_signal"/>
</dbReference>
<dbReference type="GeneID" id="39849283"/>
<keyword evidence="5 7" id="KW-0186">Copper</keyword>
<keyword evidence="8" id="KW-1133">Transmembrane helix</keyword>
<protein>
    <submittedName>
        <fullName evidence="10">Halocyanin domain-containing protein</fullName>
    </submittedName>
</protein>
<dbReference type="InterPro" id="IPR017533">
    <property type="entry name" value="Halocyanin"/>
</dbReference>
<evidence type="ECO:0000256" key="6">
    <source>
        <dbReference type="ARBA" id="ARBA00023136"/>
    </source>
</evidence>
<dbReference type="InterPro" id="IPR008972">
    <property type="entry name" value="Cupredoxin"/>
</dbReference>
<evidence type="ECO:0000256" key="2">
    <source>
        <dbReference type="ARBA" id="ARBA00022448"/>
    </source>
</evidence>
<evidence type="ECO:0000256" key="7">
    <source>
        <dbReference type="PIRSR" id="PIRSR602387-1"/>
    </source>
</evidence>
<dbReference type="GO" id="GO:0016020">
    <property type="term" value="C:membrane"/>
    <property type="evidence" value="ECO:0007669"/>
    <property type="project" value="UniProtKB-SubCell"/>
</dbReference>
<dbReference type="Pfam" id="PF00127">
    <property type="entry name" value="Copper-bind"/>
    <property type="match status" value="2"/>
</dbReference>
<feature type="binding site" evidence="7">
    <location>
        <position position="132"/>
    </location>
    <ligand>
        <name>Cu cation</name>
        <dbReference type="ChEBI" id="CHEBI:23378"/>
    </ligand>
</feature>
<dbReference type="RefSeq" id="WP_049992861.1">
    <property type="nucleotide sequence ID" value="NZ_CP031310.1"/>
</dbReference>
<name>A0A4D6HH17_9EURY</name>
<feature type="binding site" evidence="7">
    <location>
        <position position="97"/>
    </location>
    <ligand>
        <name>Cu cation</name>
        <dbReference type="ChEBI" id="CHEBI:23378"/>
    </ligand>
</feature>
<feature type="binding site" evidence="7">
    <location>
        <position position="140"/>
    </location>
    <ligand>
        <name>Cu cation</name>
        <dbReference type="ChEBI" id="CHEBI:23378"/>
    </ligand>
</feature>
<dbReference type="InterPro" id="IPR028871">
    <property type="entry name" value="BlueCu_1_BS"/>
</dbReference>
<organism evidence="10 11">
    <name type="scientific">Halapricum salinum</name>
    <dbReference type="NCBI Taxonomy" id="1457250"/>
    <lineage>
        <taxon>Archaea</taxon>
        <taxon>Methanobacteriati</taxon>
        <taxon>Methanobacteriota</taxon>
        <taxon>Stenosarchaea group</taxon>
        <taxon>Halobacteria</taxon>
        <taxon>Halobacteriales</taxon>
        <taxon>Haloarculaceae</taxon>
        <taxon>Halapricum</taxon>
    </lineage>
</organism>
<evidence type="ECO:0000256" key="3">
    <source>
        <dbReference type="ARBA" id="ARBA00022723"/>
    </source>
</evidence>
<dbReference type="Proteomes" id="UP000296706">
    <property type="component" value="Chromosome"/>
</dbReference>
<feature type="domain" description="Blue (type 1) copper" evidence="9">
    <location>
        <begin position="194"/>
        <end position="277"/>
    </location>
</feature>
<dbReference type="InterPro" id="IPR000923">
    <property type="entry name" value="BlueCu_1"/>
</dbReference>
<feature type="binding site" evidence="7">
    <location>
        <position position="135"/>
    </location>
    <ligand>
        <name>Cu cation</name>
        <dbReference type="ChEBI" id="CHEBI:23378"/>
    </ligand>
</feature>
<dbReference type="PANTHER" id="PTHR34192:SF10">
    <property type="entry name" value="PLASTOCYANIN MAJOR ISOFORM, CHLOROPLASTIC-RELATED"/>
    <property type="match status" value="1"/>
</dbReference>
<proteinExistence type="predicted"/>
<dbReference type="PROSITE" id="PS00196">
    <property type="entry name" value="COPPER_BLUE"/>
    <property type="match status" value="1"/>
</dbReference>
<dbReference type="InterPro" id="IPR002387">
    <property type="entry name" value="Plastocyanin"/>
</dbReference>
<evidence type="ECO:0000313" key="11">
    <source>
        <dbReference type="Proteomes" id="UP000296706"/>
    </source>
</evidence>
<feature type="domain" description="Blue (type 1) copper" evidence="9">
    <location>
        <begin position="65"/>
        <end position="146"/>
    </location>
</feature>
<keyword evidence="11" id="KW-1185">Reference proteome</keyword>
<dbReference type="KEGG" id="hsn:DV733_15445"/>
<comment type="cofactor">
    <cofactor evidence="7">
        <name>Cu(2+)</name>
        <dbReference type="ChEBI" id="CHEBI:29036"/>
    </cofactor>
    <text evidence="7">The crystal structure with reduced Cu(1+) has also been determined.</text>
</comment>
<dbReference type="GO" id="GO:0009055">
    <property type="term" value="F:electron transfer activity"/>
    <property type="evidence" value="ECO:0007669"/>
    <property type="project" value="InterPro"/>
</dbReference>
<keyword evidence="2" id="KW-0813">Transport</keyword>
<dbReference type="PANTHER" id="PTHR34192">
    <property type="entry name" value="PLASTOCYANIN MAJOR ISOFORM, CHLOROPLASTIC-RELATED"/>
    <property type="match status" value="1"/>
</dbReference>
<gene>
    <name evidence="10" type="ORF">DV733_15445</name>
</gene>
<evidence type="ECO:0000313" key="10">
    <source>
        <dbReference type="EMBL" id="QCC52536.1"/>
    </source>
</evidence>
<dbReference type="Gene3D" id="2.60.40.420">
    <property type="entry name" value="Cupredoxins - blue copper proteins"/>
    <property type="match status" value="2"/>
</dbReference>
<feature type="transmembrane region" description="Helical" evidence="8">
    <location>
        <begin position="291"/>
        <end position="312"/>
    </location>
</feature>
<keyword evidence="3 7" id="KW-0479">Metal-binding</keyword>
<dbReference type="GO" id="GO:0005507">
    <property type="term" value="F:copper ion binding"/>
    <property type="evidence" value="ECO:0007669"/>
    <property type="project" value="InterPro"/>
</dbReference>
<keyword evidence="4" id="KW-0249">Electron transport</keyword>
<evidence type="ECO:0000256" key="8">
    <source>
        <dbReference type="SAM" id="Phobius"/>
    </source>
</evidence>
<dbReference type="STRING" id="1457250.GCA_000755225_01965"/>
<dbReference type="EMBL" id="CP031310">
    <property type="protein sequence ID" value="QCC52536.1"/>
    <property type="molecule type" value="Genomic_DNA"/>
</dbReference>
<dbReference type="SUPFAM" id="SSF49503">
    <property type="entry name" value="Cupredoxins"/>
    <property type="match status" value="2"/>
</dbReference>
<reference evidence="10 11" key="1">
    <citation type="journal article" date="2019" name="Nat. Commun.">
        <title>A new type of DNA phosphorothioation-based antiviral system in archaea.</title>
        <authorList>
            <person name="Xiong L."/>
            <person name="Liu S."/>
            <person name="Chen S."/>
            <person name="Xiao Y."/>
            <person name="Zhu B."/>
            <person name="Gao Y."/>
            <person name="Zhang Y."/>
            <person name="Chen B."/>
            <person name="Luo J."/>
            <person name="Deng Z."/>
            <person name="Chen X."/>
            <person name="Wang L."/>
            <person name="Chen S."/>
        </authorList>
    </citation>
    <scope>NUCLEOTIDE SEQUENCE [LARGE SCALE GENOMIC DNA]</scope>
    <source>
        <strain evidence="10 11">CBA1105</strain>
    </source>
</reference>
<comment type="subcellular location">
    <subcellularLocation>
        <location evidence="1">Membrane</location>
    </subcellularLocation>
</comment>
<dbReference type="PROSITE" id="PS51318">
    <property type="entry name" value="TAT"/>
    <property type="match status" value="1"/>
</dbReference>
<evidence type="ECO:0000256" key="4">
    <source>
        <dbReference type="ARBA" id="ARBA00022982"/>
    </source>
</evidence>
<dbReference type="AlphaFoldDB" id="A0A4D6HH17"/>
<accession>A0A4D6HH17</accession>
<evidence type="ECO:0000256" key="1">
    <source>
        <dbReference type="ARBA" id="ARBA00004370"/>
    </source>
</evidence>
<dbReference type="NCBIfam" id="TIGR03102">
    <property type="entry name" value="halo_cynanin"/>
    <property type="match status" value="2"/>
</dbReference>
<evidence type="ECO:0000259" key="9">
    <source>
        <dbReference type="Pfam" id="PF00127"/>
    </source>
</evidence>
<evidence type="ECO:0000256" key="5">
    <source>
        <dbReference type="ARBA" id="ARBA00023008"/>
    </source>
</evidence>
<keyword evidence="6 8" id="KW-0472">Membrane</keyword>
<keyword evidence="8" id="KW-0812">Transmembrane</keyword>